<keyword evidence="3" id="KW-1185">Reference proteome</keyword>
<sequence>MFDFPNNVTDLSEVPEAYRSLYQPGEEGFTLDPHLAEKLDVSGLLSALEKERGNAQNFEKELKAWQTLGPDPETAWANKQKALTAEFTEQFDAILAEKDEEIARLKERNAEFLTTTRATEALLKAGGSVELLMPHLRAAITLVEEEGAPVLRIIDTDGSFREKAEGVPLTVEDLVAEMRSSPVFARAFNPTGNKGSGMDPSGVPVNRATVNGQNQWALNARIEDIAAGKVSVSM</sequence>
<gene>
    <name evidence="2" type="ORF">J0X12_13150</name>
</gene>
<protein>
    <submittedName>
        <fullName evidence="2">Uncharacterized protein</fullName>
    </submittedName>
</protein>
<proteinExistence type="predicted"/>
<keyword evidence="1" id="KW-0175">Coiled coil</keyword>
<accession>A0ABS3F873</accession>
<feature type="coiled-coil region" evidence="1">
    <location>
        <begin position="48"/>
        <end position="115"/>
    </location>
</feature>
<dbReference type="Proteomes" id="UP000664761">
    <property type="component" value="Unassembled WGS sequence"/>
</dbReference>
<dbReference type="RefSeq" id="WP_207046521.1">
    <property type="nucleotide sequence ID" value="NZ_JAFLNC010000004.1"/>
</dbReference>
<comment type="caution">
    <text evidence="2">The sequence shown here is derived from an EMBL/GenBank/DDBJ whole genome shotgun (WGS) entry which is preliminary data.</text>
</comment>
<dbReference type="EMBL" id="JAFLNC010000004">
    <property type="protein sequence ID" value="MBO0334569.1"/>
    <property type="molecule type" value="Genomic_DNA"/>
</dbReference>
<evidence type="ECO:0000256" key="1">
    <source>
        <dbReference type="SAM" id="Coils"/>
    </source>
</evidence>
<evidence type="ECO:0000313" key="3">
    <source>
        <dbReference type="Proteomes" id="UP000664761"/>
    </source>
</evidence>
<name>A0ABS3F873_9PROT</name>
<evidence type="ECO:0000313" key="2">
    <source>
        <dbReference type="EMBL" id="MBO0334569.1"/>
    </source>
</evidence>
<reference evidence="2 3" key="1">
    <citation type="submission" date="2021-03" db="EMBL/GenBank/DDBJ databases">
        <title>Sneathiella sp. CAU 1612 isolated from Kang Won-do.</title>
        <authorList>
            <person name="Kim W."/>
        </authorList>
    </citation>
    <scope>NUCLEOTIDE SEQUENCE [LARGE SCALE GENOMIC DNA]</scope>
    <source>
        <strain evidence="2 3">CAU 1612</strain>
    </source>
</reference>
<organism evidence="2 3">
    <name type="scientific">Sneathiella sedimenti</name>
    <dbReference type="NCBI Taxonomy" id="2816034"/>
    <lineage>
        <taxon>Bacteria</taxon>
        <taxon>Pseudomonadati</taxon>
        <taxon>Pseudomonadota</taxon>
        <taxon>Alphaproteobacteria</taxon>
        <taxon>Sneathiellales</taxon>
        <taxon>Sneathiellaceae</taxon>
        <taxon>Sneathiella</taxon>
    </lineage>
</organism>